<dbReference type="EMBL" id="JAHXZJ010001119">
    <property type="protein sequence ID" value="KAH0553738.1"/>
    <property type="molecule type" value="Genomic_DNA"/>
</dbReference>
<reference evidence="1 2" key="1">
    <citation type="journal article" date="2021" name="J. Hered.">
        <title>A chromosome-level genome assembly of the parasitoid wasp, Cotesia glomerata (Hymenoptera: Braconidae).</title>
        <authorList>
            <person name="Pinto B.J."/>
            <person name="Weis J.J."/>
            <person name="Gamble T."/>
            <person name="Ode P.J."/>
            <person name="Paul R."/>
            <person name="Zaspel J.M."/>
        </authorList>
    </citation>
    <scope>NUCLEOTIDE SEQUENCE [LARGE SCALE GENOMIC DNA]</scope>
    <source>
        <strain evidence="1">CgM1</strain>
    </source>
</reference>
<dbReference type="AlphaFoldDB" id="A0AAV7IJE1"/>
<comment type="caution">
    <text evidence="1">The sequence shown here is derived from an EMBL/GenBank/DDBJ whole genome shotgun (WGS) entry which is preliminary data.</text>
</comment>
<evidence type="ECO:0000313" key="2">
    <source>
        <dbReference type="Proteomes" id="UP000826195"/>
    </source>
</evidence>
<keyword evidence="2" id="KW-1185">Reference proteome</keyword>
<proteinExistence type="predicted"/>
<gene>
    <name evidence="1" type="ORF">KQX54_003840</name>
</gene>
<dbReference type="Proteomes" id="UP000826195">
    <property type="component" value="Unassembled WGS sequence"/>
</dbReference>
<evidence type="ECO:0000313" key="1">
    <source>
        <dbReference type="EMBL" id="KAH0553738.1"/>
    </source>
</evidence>
<organism evidence="1 2">
    <name type="scientific">Cotesia glomerata</name>
    <name type="common">Lepidopteran parasitic wasp</name>
    <name type="synonym">Apanteles glomeratus</name>
    <dbReference type="NCBI Taxonomy" id="32391"/>
    <lineage>
        <taxon>Eukaryota</taxon>
        <taxon>Metazoa</taxon>
        <taxon>Ecdysozoa</taxon>
        <taxon>Arthropoda</taxon>
        <taxon>Hexapoda</taxon>
        <taxon>Insecta</taxon>
        <taxon>Pterygota</taxon>
        <taxon>Neoptera</taxon>
        <taxon>Endopterygota</taxon>
        <taxon>Hymenoptera</taxon>
        <taxon>Apocrita</taxon>
        <taxon>Ichneumonoidea</taxon>
        <taxon>Braconidae</taxon>
        <taxon>Microgastrinae</taxon>
        <taxon>Cotesia</taxon>
    </lineage>
</organism>
<protein>
    <submittedName>
        <fullName evidence="1">Uncharacterized protein</fullName>
    </submittedName>
</protein>
<name>A0AAV7IJE1_COTGL</name>
<sequence length="136" mass="14256">MMNALKMDPHVPKPLGPVAAVPTYDVLVDTAVPSYVVTQIRRGRECFFASGAGELVVGLLDLALRGSSSLDVVHREEMLEEAGLDSGSVGAVAAGKVSVSGEHAAAHFEVLPEVRGPGVHLPAVRTHVEPGLDDRK</sequence>
<accession>A0AAV7IJE1</accession>